<comment type="caution">
    <text evidence="1">The sequence shown here is derived from an EMBL/GenBank/DDBJ whole genome shotgun (WGS) entry which is preliminary data.</text>
</comment>
<dbReference type="EMBL" id="SGPM01000450">
    <property type="protein sequence ID" value="THH21439.1"/>
    <property type="molecule type" value="Genomic_DNA"/>
</dbReference>
<name>A0A4S4M896_9APHY</name>
<reference evidence="1 2" key="1">
    <citation type="submission" date="2019-02" db="EMBL/GenBank/DDBJ databases">
        <title>Genome sequencing of the rare red list fungi Antrodiella citrinella (Flaviporus citrinellus).</title>
        <authorList>
            <person name="Buettner E."/>
            <person name="Kellner H."/>
        </authorList>
    </citation>
    <scope>NUCLEOTIDE SEQUENCE [LARGE SCALE GENOMIC DNA]</scope>
    <source>
        <strain evidence="1 2">DSM 108506</strain>
    </source>
</reference>
<evidence type="ECO:0000313" key="2">
    <source>
        <dbReference type="Proteomes" id="UP000308730"/>
    </source>
</evidence>
<protein>
    <submittedName>
        <fullName evidence="1">Uncharacterized protein</fullName>
    </submittedName>
</protein>
<keyword evidence="2" id="KW-1185">Reference proteome</keyword>
<sequence length="134" mass="14689">MEIDGKTPPHANDAYLFHALDLLAPGVELTPEGKVPWRFERKPVNSAHIPRLVAVIVLANLPASIFENGIEKWARKVEEVGTRHGIAFTALNKSGGVFKNIVVMQKGDDVERDIVSFGDQATMNFIAAPKTICL</sequence>
<dbReference type="Proteomes" id="UP000308730">
    <property type="component" value="Unassembled WGS sequence"/>
</dbReference>
<organism evidence="1 2">
    <name type="scientific">Antrodiella citrinella</name>
    <dbReference type="NCBI Taxonomy" id="2447956"/>
    <lineage>
        <taxon>Eukaryota</taxon>
        <taxon>Fungi</taxon>
        <taxon>Dikarya</taxon>
        <taxon>Basidiomycota</taxon>
        <taxon>Agaricomycotina</taxon>
        <taxon>Agaricomycetes</taxon>
        <taxon>Polyporales</taxon>
        <taxon>Steccherinaceae</taxon>
        <taxon>Antrodiella</taxon>
    </lineage>
</organism>
<evidence type="ECO:0000313" key="1">
    <source>
        <dbReference type="EMBL" id="THH21439.1"/>
    </source>
</evidence>
<dbReference type="AlphaFoldDB" id="A0A4S4M896"/>
<accession>A0A4S4M896</accession>
<gene>
    <name evidence="1" type="ORF">EUX98_g8382</name>
</gene>
<proteinExistence type="predicted"/>